<proteinExistence type="predicted"/>
<dbReference type="InterPro" id="IPR045385">
    <property type="entry name" value="DUF6526"/>
</dbReference>
<accession>A0A559KBK8</accession>
<dbReference type="Pfam" id="PF20136">
    <property type="entry name" value="DUF6526"/>
    <property type="match status" value="1"/>
</dbReference>
<sequence>MHPVYHYFLSLMVLLSLVSVVVYIVKEGFGLTSVLFLFIVLFMLVTFILLRSYPLKAQDRAIRAEENLRHYVLSGKLLDSKLSMGQITALRFAGDAELPELSKRAAEQNLSPEDIKKAIKQWRGDTYRV</sequence>
<comment type="caution">
    <text evidence="2">The sequence shown here is derived from an EMBL/GenBank/DDBJ whole genome shotgun (WGS) entry which is preliminary data.</text>
</comment>
<protein>
    <submittedName>
        <fullName evidence="2">Uncharacterized protein</fullName>
    </submittedName>
</protein>
<evidence type="ECO:0000313" key="3">
    <source>
        <dbReference type="Proteomes" id="UP000317036"/>
    </source>
</evidence>
<dbReference type="OrthoDB" id="765463at2"/>
<evidence type="ECO:0000313" key="2">
    <source>
        <dbReference type="EMBL" id="TVY09522.1"/>
    </source>
</evidence>
<feature type="transmembrane region" description="Helical" evidence="1">
    <location>
        <begin position="7"/>
        <end position="25"/>
    </location>
</feature>
<keyword evidence="3" id="KW-1185">Reference proteome</keyword>
<dbReference type="EMBL" id="VNJI01000014">
    <property type="protein sequence ID" value="TVY09522.1"/>
    <property type="molecule type" value="Genomic_DNA"/>
</dbReference>
<name>A0A559KBK8_9BACL</name>
<keyword evidence="1" id="KW-0472">Membrane</keyword>
<dbReference type="Proteomes" id="UP000317036">
    <property type="component" value="Unassembled WGS sequence"/>
</dbReference>
<organism evidence="2 3">
    <name type="scientific">Paenibacillus cremeus</name>
    <dbReference type="NCBI Taxonomy" id="2163881"/>
    <lineage>
        <taxon>Bacteria</taxon>
        <taxon>Bacillati</taxon>
        <taxon>Bacillota</taxon>
        <taxon>Bacilli</taxon>
        <taxon>Bacillales</taxon>
        <taxon>Paenibacillaceae</taxon>
        <taxon>Paenibacillus</taxon>
    </lineage>
</organism>
<feature type="transmembrane region" description="Helical" evidence="1">
    <location>
        <begin position="31"/>
        <end position="50"/>
    </location>
</feature>
<keyword evidence="1" id="KW-0812">Transmembrane</keyword>
<evidence type="ECO:0000256" key="1">
    <source>
        <dbReference type="SAM" id="Phobius"/>
    </source>
</evidence>
<dbReference type="AlphaFoldDB" id="A0A559KBK8"/>
<gene>
    <name evidence="2" type="ORF">FPZ49_13670</name>
</gene>
<keyword evidence="1" id="KW-1133">Transmembrane helix</keyword>
<reference evidence="2 3" key="1">
    <citation type="submission" date="2019-07" db="EMBL/GenBank/DDBJ databases">
        <authorList>
            <person name="Kim J."/>
        </authorList>
    </citation>
    <scope>NUCLEOTIDE SEQUENCE [LARGE SCALE GENOMIC DNA]</scope>
    <source>
        <strain evidence="2 3">JC52</strain>
    </source>
</reference>